<protein>
    <recommendedName>
        <fullName evidence="1">Cyclic nucleotide-binding domain-containing protein</fullName>
    </recommendedName>
</protein>
<comment type="caution">
    <text evidence="2">The sequence shown here is derived from an EMBL/GenBank/DDBJ whole genome shotgun (WGS) entry which is preliminary data.</text>
</comment>
<dbReference type="Pfam" id="PF00027">
    <property type="entry name" value="cNMP_binding"/>
    <property type="match status" value="1"/>
</dbReference>
<reference evidence="2 3" key="1">
    <citation type="submission" date="2016-01" db="EMBL/GenBank/DDBJ databases">
        <title>Genome sequencing of Roseivirga spongicola UST030701-084.</title>
        <authorList>
            <person name="Selvaratnam C."/>
            <person name="Thevarajoo S."/>
            <person name="Goh K.M."/>
            <person name="Ee R."/>
            <person name="Chan K.-G."/>
            <person name="Chong C.S."/>
        </authorList>
    </citation>
    <scope>NUCLEOTIDE SEQUENCE [LARGE SCALE GENOMIC DNA]</scope>
    <source>
        <strain evidence="2 3">UST030701-084</strain>
    </source>
</reference>
<sequence length="179" mass="20349">MLTPQEVDTIVDGTNIQAFPKGTILLKEGQISDKCYFVLKGLIREYYLKDGDEKTTAFFTENEPVNSFTSNNSKSPSRSYLECIEDCILTVGTDDIIEAMCKKVPRLENLMRVEVEKNAGKFQDEYAAFIMSSPEERYVSLLEKRPGLMNRVPQHQIASFLGVKPESLSRIRKRLLTAK</sequence>
<gene>
    <name evidence="2" type="ORF">AWW68_13615</name>
</gene>
<accession>A0A150X6H0</accession>
<dbReference type="AlphaFoldDB" id="A0A150X6H0"/>
<dbReference type="CDD" id="cd00038">
    <property type="entry name" value="CAP_ED"/>
    <property type="match status" value="1"/>
</dbReference>
<evidence type="ECO:0000313" key="2">
    <source>
        <dbReference type="EMBL" id="KYG74300.1"/>
    </source>
</evidence>
<dbReference type="Proteomes" id="UP000075606">
    <property type="component" value="Unassembled WGS sequence"/>
</dbReference>
<proteinExistence type="predicted"/>
<evidence type="ECO:0000259" key="1">
    <source>
        <dbReference type="PROSITE" id="PS50042"/>
    </source>
</evidence>
<dbReference type="PROSITE" id="PS50042">
    <property type="entry name" value="CNMP_BINDING_3"/>
    <property type="match status" value="1"/>
</dbReference>
<dbReference type="Gene3D" id="2.60.120.10">
    <property type="entry name" value="Jelly Rolls"/>
    <property type="match status" value="1"/>
</dbReference>
<dbReference type="STRING" id="333140.AWW68_13615"/>
<organism evidence="2 3">
    <name type="scientific">Roseivirga spongicola</name>
    <dbReference type="NCBI Taxonomy" id="333140"/>
    <lineage>
        <taxon>Bacteria</taxon>
        <taxon>Pseudomonadati</taxon>
        <taxon>Bacteroidota</taxon>
        <taxon>Cytophagia</taxon>
        <taxon>Cytophagales</taxon>
        <taxon>Roseivirgaceae</taxon>
        <taxon>Roseivirga</taxon>
    </lineage>
</organism>
<dbReference type="InterPro" id="IPR018490">
    <property type="entry name" value="cNMP-bd_dom_sf"/>
</dbReference>
<dbReference type="EMBL" id="LRPC01000028">
    <property type="protein sequence ID" value="KYG74300.1"/>
    <property type="molecule type" value="Genomic_DNA"/>
</dbReference>
<dbReference type="SUPFAM" id="SSF51206">
    <property type="entry name" value="cAMP-binding domain-like"/>
    <property type="match status" value="1"/>
</dbReference>
<name>A0A150X6H0_9BACT</name>
<dbReference type="InterPro" id="IPR014710">
    <property type="entry name" value="RmlC-like_jellyroll"/>
</dbReference>
<feature type="domain" description="Cyclic nucleotide-binding" evidence="1">
    <location>
        <begin position="1"/>
        <end position="44"/>
    </location>
</feature>
<dbReference type="InterPro" id="IPR000595">
    <property type="entry name" value="cNMP-bd_dom"/>
</dbReference>
<keyword evidence="3" id="KW-1185">Reference proteome</keyword>
<evidence type="ECO:0000313" key="3">
    <source>
        <dbReference type="Proteomes" id="UP000075606"/>
    </source>
</evidence>